<sequence length="239" mass="26778">MGAEGGTTEEARAERAAARVDDRVEDRGEGRFEDRVEATAGTERLVFFSDAVVAIAITLLALDLHVPSGATNSALWRDAATHRDDYLAFFISFAVIGSHWLMHHRTFTYLTRLGGRLVRWNMMWLLTIALTPFATRVIVGDGAFASRFMLYALVQVLAATFSLLCLREIDRHRLLRPDAEAGVVALGYRRLTVMLVAFVVSIPLAFVTQLAYLCWVAIPFVLRAEREIAALRRTRRRPA</sequence>
<evidence type="ECO:0000256" key="1">
    <source>
        <dbReference type="ARBA" id="ARBA00004141"/>
    </source>
</evidence>
<feature type="compositionally biased region" description="Basic and acidic residues" evidence="13">
    <location>
        <begin position="9"/>
        <end position="21"/>
    </location>
</feature>
<comment type="catalytic activity">
    <reaction evidence="12">
        <text>K(+)(in) = K(+)(out)</text>
        <dbReference type="Rhea" id="RHEA:29463"/>
        <dbReference type="ChEBI" id="CHEBI:29103"/>
    </reaction>
</comment>
<keyword evidence="3" id="KW-0813">Transport</keyword>
<keyword evidence="7" id="KW-0630">Potassium</keyword>
<comment type="caution">
    <text evidence="15">The sequence shown here is derived from an EMBL/GenBank/DDBJ whole genome shotgun (WGS) entry which is preliminary data.</text>
</comment>
<keyword evidence="16" id="KW-1185">Reference proteome</keyword>
<comment type="subcellular location">
    <subcellularLocation>
        <location evidence="1">Membrane</location>
        <topology evidence="1">Multi-pass membrane protein</topology>
    </subcellularLocation>
</comment>
<evidence type="ECO:0000313" key="15">
    <source>
        <dbReference type="EMBL" id="NYH93480.1"/>
    </source>
</evidence>
<keyword evidence="4" id="KW-0633">Potassium transport</keyword>
<protein>
    <submittedName>
        <fullName evidence="15">Putative membrane protein</fullName>
    </submittedName>
</protein>
<evidence type="ECO:0000256" key="7">
    <source>
        <dbReference type="ARBA" id="ARBA00022958"/>
    </source>
</evidence>
<dbReference type="EMBL" id="JACBZH010000001">
    <property type="protein sequence ID" value="NYH93480.1"/>
    <property type="molecule type" value="Genomic_DNA"/>
</dbReference>
<dbReference type="Pfam" id="PF06736">
    <property type="entry name" value="TMEM175"/>
    <property type="match status" value="1"/>
</dbReference>
<evidence type="ECO:0000256" key="9">
    <source>
        <dbReference type="ARBA" id="ARBA00023065"/>
    </source>
</evidence>
<feature type="transmembrane region" description="Helical" evidence="14">
    <location>
        <begin position="145"/>
        <end position="166"/>
    </location>
</feature>
<keyword evidence="8 14" id="KW-1133">Transmembrane helix</keyword>
<evidence type="ECO:0000256" key="14">
    <source>
        <dbReference type="SAM" id="Phobius"/>
    </source>
</evidence>
<evidence type="ECO:0000256" key="10">
    <source>
        <dbReference type="ARBA" id="ARBA00023136"/>
    </source>
</evidence>
<dbReference type="GO" id="GO:0015252">
    <property type="term" value="F:proton channel activity"/>
    <property type="evidence" value="ECO:0007669"/>
    <property type="project" value="InterPro"/>
</dbReference>
<comment type="similarity">
    <text evidence="2">Belongs to the TMEM175 family.</text>
</comment>
<feature type="transmembrane region" description="Helical" evidence="14">
    <location>
        <begin position="195"/>
        <end position="218"/>
    </location>
</feature>
<dbReference type="AlphaFoldDB" id="A0A852ZWZ6"/>
<gene>
    <name evidence="15" type="ORF">F4554_006118</name>
</gene>
<feature type="transmembrane region" description="Helical" evidence="14">
    <location>
        <begin position="122"/>
        <end position="139"/>
    </location>
</feature>
<evidence type="ECO:0000256" key="4">
    <source>
        <dbReference type="ARBA" id="ARBA00022538"/>
    </source>
</evidence>
<dbReference type="Proteomes" id="UP000579605">
    <property type="component" value="Unassembled WGS sequence"/>
</dbReference>
<feature type="region of interest" description="Disordered" evidence="13">
    <location>
        <begin position="1"/>
        <end position="21"/>
    </location>
</feature>
<reference evidence="15 16" key="1">
    <citation type="submission" date="2020-07" db="EMBL/GenBank/DDBJ databases">
        <title>Sequencing the genomes of 1000 actinobacteria strains.</title>
        <authorList>
            <person name="Klenk H.-P."/>
        </authorList>
    </citation>
    <scope>NUCLEOTIDE SEQUENCE [LARGE SCALE GENOMIC DNA]</scope>
    <source>
        <strain evidence="15 16">DSM 18448</strain>
    </source>
</reference>
<proteinExistence type="inferred from homology"/>
<evidence type="ECO:0000313" key="16">
    <source>
        <dbReference type="Proteomes" id="UP000579605"/>
    </source>
</evidence>
<evidence type="ECO:0000256" key="13">
    <source>
        <dbReference type="SAM" id="MobiDB-lite"/>
    </source>
</evidence>
<dbReference type="RefSeq" id="WP_179791001.1">
    <property type="nucleotide sequence ID" value="NZ_BAAARR010000045.1"/>
</dbReference>
<dbReference type="InterPro" id="IPR010617">
    <property type="entry name" value="TMEM175-like"/>
</dbReference>
<evidence type="ECO:0000256" key="8">
    <source>
        <dbReference type="ARBA" id="ARBA00022989"/>
    </source>
</evidence>
<feature type="transmembrane region" description="Helical" evidence="14">
    <location>
        <begin position="45"/>
        <end position="66"/>
    </location>
</feature>
<dbReference type="GO" id="GO:0005267">
    <property type="term" value="F:potassium channel activity"/>
    <property type="evidence" value="ECO:0007669"/>
    <property type="project" value="UniProtKB-KW"/>
</dbReference>
<organism evidence="15 16">
    <name type="scientific">Actinopolymorpha rutila</name>
    <dbReference type="NCBI Taxonomy" id="446787"/>
    <lineage>
        <taxon>Bacteria</taxon>
        <taxon>Bacillati</taxon>
        <taxon>Actinomycetota</taxon>
        <taxon>Actinomycetes</taxon>
        <taxon>Propionibacteriales</taxon>
        <taxon>Actinopolymorphaceae</taxon>
        <taxon>Actinopolymorpha</taxon>
    </lineage>
</organism>
<evidence type="ECO:0000256" key="12">
    <source>
        <dbReference type="ARBA" id="ARBA00034430"/>
    </source>
</evidence>
<name>A0A852ZWZ6_9ACTN</name>
<evidence type="ECO:0000256" key="3">
    <source>
        <dbReference type="ARBA" id="ARBA00022448"/>
    </source>
</evidence>
<keyword evidence="10 14" id="KW-0472">Membrane</keyword>
<evidence type="ECO:0000256" key="6">
    <source>
        <dbReference type="ARBA" id="ARBA00022826"/>
    </source>
</evidence>
<keyword evidence="9" id="KW-0406">Ion transport</keyword>
<feature type="transmembrane region" description="Helical" evidence="14">
    <location>
        <begin position="86"/>
        <end position="102"/>
    </location>
</feature>
<evidence type="ECO:0000256" key="2">
    <source>
        <dbReference type="ARBA" id="ARBA00006920"/>
    </source>
</evidence>
<evidence type="ECO:0000256" key="5">
    <source>
        <dbReference type="ARBA" id="ARBA00022692"/>
    </source>
</evidence>
<dbReference type="GO" id="GO:0016020">
    <property type="term" value="C:membrane"/>
    <property type="evidence" value="ECO:0007669"/>
    <property type="project" value="UniProtKB-SubCell"/>
</dbReference>
<evidence type="ECO:0000256" key="11">
    <source>
        <dbReference type="ARBA" id="ARBA00023303"/>
    </source>
</evidence>
<keyword evidence="6" id="KW-0631">Potassium channel</keyword>
<keyword evidence="5 14" id="KW-0812">Transmembrane</keyword>
<keyword evidence="11" id="KW-0407">Ion channel</keyword>
<accession>A0A852ZWZ6</accession>